<evidence type="ECO:0000313" key="3">
    <source>
        <dbReference type="EMBL" id="MFK2931533.1"/>
    </source>
</evidence>
<evidence type="ECO:0000256" key="1">
    <source>
        <dbReference type="SAM" id="MobiDB-lite"/>
    </source>
</evidence>
<dbReference type="InterPro" id="IPR011990">
    <property type="entry name" value="TPR-like_helical_dom_sf"/>
</dbReference>
<sequence>MLAGAALAFTIAAAPVHAADSSKKQSSEYPNTTRAEPKLDLKSEKDQKALQDAGEAFNNGDMAKAAQLLQPVIDKSDSKYAKAYAQYLMGNITFKNGDTKGAIAQFKSSLDNGVLPNDTYFNEMFTLAQVLAADEQYQASLDTVAKWRDQGKKETADSYGVQGLDDYNLQKYPEAIAAIQKAKSLTDKPQNSWNQILMASYADSGQGADAAKMAQSEYEKNPTDSGLMHNAGAILLQQQDYAGAIKVLEEGRTNGAMKDEADWILLVKAYLLQAQNGGDTKAGGAKALAVFDDGTAKGVIKPSAANYKLAGDAAMIGENDAKAIGYYQKGAGLASDGELDVALGKVYFQDQKFAEAKKYLTQGLGKGVQHKGQAYMVLAEADREMKDKPGAITAMMEAAKDPDTAAKAKEWLRKAGVGK</sequence>
<feature type="signal peptide" evidence="2">
    <location>
        <begin position="1"/>
        <end position="18"/>
    </location>
</feature>
<accession>A0ABW8KK93</accession>
<feature type="region of interest" description="Disordered" evidence="1">
    <location>
        <begin position="15"/>
        <end position="47"/>
    </location>
</feature>
<dbReference type="EMBL" id="JADIKL010000006">
    <property type="protein sequence ID" value="MFK2931533.1"/>
    <property type="molecule type" value="Genomic_DNA"/>
</dbReference>
<evidence type="ECO:0000256" key="2">
    <source>
        <dbReference type="SAM" id="SignalP"/>
    </source>
</evidence>
<proteinExistence type="predicted"/>
<dbReference type="Gene3D" id="1.25.40.10">
    <property type="entry name" value="Tetratricopeptide repeat domain"/>
    <property type="match status" value="3"/>
</dbReference>
<organism evidence="3 4">
    <name type="scientific">Dyella agri</name>
    <dbReference type="NCBI Taxonomy" id="1926869"/>
    <lineage>
        <taxon>Bacteria</taxon>
        <taxon>Pseudomonadati</taxon>
        <taxon>Pseudomonadota</taxon>
        <taxon>Gammaproteobacteria</taxon>
        <taxon>Lysobacterales</taxon>
        <taxon>Rhodanobacteraceae</taxon>
        <taxon>Dyella</taxon>
    </lineage>
</organism>
<gene>
    <name evidence="3" type="ORF">ISP14_12115</name>
</gene>
<feature type="compositionally biased region" description="Basic and acidic residues" evidence="1">
    <location>
        <begin position="35"/>
        <end position="47"/>
    </location>
</feature>
<feature type="chain" id="PRO_5047346118" evidence="2">
    <location>
        <begin position="19"/>
        <end position="419"/>
    </location>
</feature>
<protein>
    <submittedName>
        <fullName evidence="3">Tetratricopeptide repeat protein</fullName>
    </submittedName>
</protein>
<reference evidence="3 4" key="1">
    <citation type="submission" date="2020-10" db="EMBL/GenBank/DDBJ databases">
        <title>Phylogeny of dyella-like bacteria.</title>
        <authorList>
            <person name="Fu J."/>
        </authorList>
    </citation>
    <scope>NUCLEOTIDE SEQUENCE [LARGE SCALE GENOMIC DNA]</scope>
    <source>
        <strain evidence="3 4">DKC-1</strain>
    </source>
</reference>
<keyword evidence="4" id="KW-1185">Reference proteome</keyword>
<name>A0ABW8KK93_9GAMM</name>
<keyword evidence="2" id="KW-0732">Signal</keyword>
<evidence type="ECO:0000313" key="4">
    <source>
        <dbReference type="Proteomes" id="UP001620397"/>
    </source>
</evidence>
<dbReference type="SUPFAM" id="SSF48452">
    <property type="entry name" value="TPR-like"/>
    <property type="match status" value="2"/>
</dbReference>
<dbReference type="Proteomes" id="UP001620397">
    <property type="component" value="Unassembled WGS sequence"/>
</dbReference>
<comment type="caution">
    <text evidence="3">The sequence shown here is derived from an EMBL/GenBank/DDBJ whole genome shotgun (WGS) entry which is preliminary data.</text>
</comment>